<dbReference type="AlphaFoldDB" id="A0A1M5PB73"/>
<dbReference type="PANTHER" id="PTHR12461">
    <property type="entry name" value="HYPOXIA-INDUCIBLE FACTOR 1 ALPHA INHIBITOR-RELATED"/>
    <property type="match status" value="1"/>
</dbReference>
<dbReference type="InterPro" id="IPR041667">
    <property type="entry name" value="Cupin_8"/>
</dbReference>
<protein>
    <submittedName>
        <fullName evidence="2">Cupin-like domain-containing protein</fullName>
    </submittedName>
</protein>
<evidence type="ECO:0000313" key="2">
    <source>
        <dbReference type="EMBL" id="SHG99026.1"/>
    </source>
</evidence>
<reference evidence="2 3" key="1">
    <citation type="submission" date="2016-11" db="EMBL/GenBank/DDBJ databases">
        <authorList>
            <person name="Jaros S."/>
            <person name="Januszkiewicz K."/>
            <person name="Wedrychowicz H."/>
        </authorList>
    </citation>
    <scope>NUCLEOTIDE SEQUENCE [LARGE SCALE GENOMIC DNA]</scope>
    <source>
        <strain evidence="2 3">GAS242</strain>
    </source>
</reference>
<name>A0A1M5PB73_9BRAD</name>
<dbReference type="PANTHER" id="PTHR12461:SF105">
    <property type="entry name" value="HYPOXIA-INDUCIBLE FACTOR 1-ALPHA INHIBITOR"/>
    <property type="match status" value="1"/>
</dbReference>
<accession>A0A1M5PB73</accession>
<evidence type="ECO:0000259" key="1">
    <source>
        <dbReference type="PROSITE" id="PS51184"/>
    </source>
</evidence>
<sequence length="304" mass="34238">MGFSAMKNNSYMGRLELAPQALDRSFNREPIGFDHNLSTLDLFGLDSLRTLAEKYQGHDSDYMVASSASAPDQKFRSVKSANLNPSQAIDRLKTESVRILLKRPQDYDSRFQELLDGLTEQVVSLSGGLKTDRIMRLESSIFLTSAKTLTPFHFDPSAVFFFQIAGEKIYHLYPPSALTEPEMEQFYFRGMVDIAQVELNRRDPKLEHVFKLSAGKGLHQPQNAPHWVETNGDISISYSFFFETLAARKISRTRGFNHYLRKIGAQPSPPGAHPRLDAFKADAMDVWIPCRKTLSAVKSAALGK</sequence>
<feature type="domain" description="JmjC" evidence="1">
    <location>
        <begin position="92"/>
        <end position="259"/>
    </location>
</feature>
<dbReference type="InterPro" id="IPR003347">
    <property type="entry name" value="JmjC_dom"/>
</dbReference>
<dbReference type="EMBL" id="LT670818">
    <property type="protein sequence ID" value="SHG99026.1"/>
    <property type="molecule type" value="Genomic_DNA"/>
</dbReference>
<dbReference type="PROSITE" id="PS51184">
    <property type="entry name" value="JMJC"/>
    <property type="match status" value="1"/>
</dbReference>
<dbReference type="SUPFAM" id="SSF51197">
    <property type="entry name" value="Clavaminate synthase-like"/>
    <property type="match status" value="1"/>
</dbReference>
<dbReference type="OrthoDB" id="3776825at2"/>
<dbReference type="Gene3D" id="2.60.120.650">
    <property type="entry name" value="Cupin"/>
    <property type="match status" value="1"/>
</dbReference>
<organism evidence="2 3">
    <name type="scientific">Bradyrhizobium erythrophlei</name>
    <dbReference type="NCBI Taxonomy" id="1437360"/>
    <lineage>
        <taxon>Bacteria</taxon>
        <taxon>Pseudomonadati</taxon>
        <taxon>Pseudomonadota</taxon>
        <taxon>Alphaproteobacteria</taxon>
        <taxon>Hyphomicrobiales</taxon>
        <taxon>Nitrobacteraceae</taxon>
        <taxon>Bradyrhizobium</taxon>
    </lineage>
</organism>
<gene>
    <name evidence="2" type="ORF">SAMN05444169_5142</name>
</gene>
<dbReference type="Pfam" id="PF13621">
    <property type="entry name" value="Cupin_8"/>
    <property type="match status" value="1"/>
</dbReference>
<proteinExistence type="predicted"/>
<dbReference type="Proteomes" id="UP000190675">
    <property type="component" value="Chromosome I"/>
</dbReference>
<evidence type="ECO:0000313" key="3">
    <source>
        <dbReference type="Proteomes" id="UP000190675"/>
    </source>
</evidence>